<dbReference type="InterPro" id="IPR036844">
    <property type="entry name" value="Hint_dom_sf"/>
</dbReference>
<organism evidence="1 3">
    <name type="scientific">Chitinophaga sancti</name>
    <dbReference type="NCBI Taxonomy" id="1004"/>
    <lineage>
        <taxon>Bacteria</taxon>
        <taxon>Pseudomonadati</taxon>
        <taxon>Bacteroidota</taxon>
        <taxon>Chitinophagia</taxon>
        <taxon>Chitinophagales</taxon>
        <taxon>Chitinophagaceae</taxon>
        <taxon>Chitinophaga</taxon>
    </lineage>
</organism>
<accession>A0A1K1M0I3</accession>
<dbReference type="RefSeq" id="WP_072356827.1">
    <property type="nucleotide sequence ID" value="NZ_CP139972.1"/>
</dbReference>
<keyword evidence="4" id="KW-1185">Reference proteome</keyword>
<proteinExistence type="predicted"/>
<dbReference type="Gene3D" id="2.170.16.10">
    <property type="entry name" value="Hedgehog/Intein (Hint) domain"/>
    <property type="match status" value="1"/>
</dbReference>
<dbReference type="SUPFAM" id="SSF51294">
    <property type="entry name" value="Hedgehog/intein (Hint) domain"/>
    <property type="match status" value="1"/>
</dbReference>
<evidence type="ECO:0000313" key="4">
    <source>
        <dbReference type="Proteomes" id="UP001326715"/>
    </source>
</evidence>
<dbReference type="OrthoDB" id="7191465at2"/>
<name>A0A1K1M0I3_9BACT</name>
<dbReference type="Proteomes" id="UP001326715">
    <property type="component" value="Chromosome"/>
</dbReference>
<evidence type="ECO:0000313" key="1">
    <source>
        <dbReference type="EMBL" id="SFW15414.1"/>
    </source>
</evidence>
<evidence type="ECO:0000313" key="3">
    <source>
        <dbReference type="Proteomes" id="UP000183788"/>
    </source>
</evidence>
<evidence type="ECO:0000313" key="2">
    <source>
        <dbReference type="EMBL" id="WQG89602.1"/>
    </source>
</evidence>
<sequence>MAQLQADPPWLPGCMANIQQLGGTICDEQHCVDAQSANHKICTCVAPYLNGCLNNPTPNCCSYTATSPVWVALPGGGCYCCCGCFAHDTPVAISATESKPINEILVGDMIYVAEDSTLKNWTTKTVQFSSGTGDKASGTIMIQVDFGTDESNFETLYVTPTQVFYMPGGKLQRANTLQPGVNELVRADGSTVPILQLTTGYFEKGIHHVATSQTVATSMDGHLMLAKGIVCGDFALQLLVNDDMFVAGHKDLPEIGTKEYMEANKSIPGITQYKASTLGANLKEGRNDGIKREGEKVFTPFGEKGNARIPDDVNYFVRKEQAFDIQANAPRWPITSGAGVDMYNYLVKLFKGFFPGVNFYLDVENEVPNAYSFIEYNVPFIVVNGGLIRTKCVGFELLALVIAHELEHLYGGDPKGENGYTCEGMADYAAIAAVFPYIWFGMYSYTYRAAALDQVQVFFDFINPENRNGLPGNRCNFISIDCRLSAMAAASSTKDLPYCAGGNADPYLEVTGASAVQNGQYADVTINFNVAVDEATASALGNYVFRPKAAAFKAAVSSTDPAAVIVTADIISDTEYLVSVYNVLSANDEPLVPGKNQAKFTLAGGEPIESSAGASKGGKK</sequence>
<dbReference type="EMBL" id="CP140154">
    <property type="protein sequence ID" value="WQG89602.1"/>
    <property type="molecule type" value="Genomic_DNA"/>
</dbReference>
<gene>
    <name evidence="1" type="ORF">SAMN05661012_00291</name>
    <name evidence="2" type="ORF">SR876_32225</name>
</gene>
<protein>
    <submittedName>
        <fullName evidence="1">Uncharacterized protein</fullName>
    </submittedName>
</protein>
<reference evidence="2 4" key="2">
    <citation type="submission" date="2023-11" db="EMBL/GenBank/DDBJ databases">
        <title>MicrobeMod: A computational toolkit for identifying prokaryotic methylation and restriction-modification with nanopore sequencing.</title>
        <authorList>
            <person name="Crits-Christoph A."/>
            <person name="Kang S.C."/>
            <person name="Lee H."/>
            <person name="Ostrov N."/>
        </authorList>
    </citation>
    <scope>NUCLEOTIDE SEQUENCE [LARGE SCALE GENOMIC DNA]</scope>
    <source>
        <strain evidence="2 4">ATCC 23090</strain>
    </source>
</reference>
<dbReference type="Proteomes" id="UP000183788">
    <property type="component" value="Unassembled WGS sequence"/>
</dbReference>
<dbReference type="AlphaFoldDB" id="A0A1K1M0I3"/>
<dbReference type="EMBL" id="FPIZ01000001">
    <property type="protein sequence ID" value="SFW15414.1"/>
    <property type="molecule type" value="Genomic_DNA"/>
</dbReference>
<reference evidence="1 3" key="1">
    <citation type="submission" date="2016-11" db="EMBL/GenBank/DDBJ databases">
        <authorList>
            <person name="Jaros S."/>
            <person name="Januszkiewicz K."/>
            <person name="Wedrychowicz H."/>
        </authorList>
    </citation>
    <scope>NUCLEOTIDE SEQUENCE [LARGE SCALE GENOMIC DNA]</scope>
    <source>
        <strain evidence="1 3">DSM 784</strain>
    </source>
</reference>